<keyword evidence="6" id="KW-0645">Protease</keyword>
<protein>
    <recommendedName>
        <fullName evidence="4 6">Signal peptidase I</fullName>
        <ecNumber evidence="3 6">3.4.21.89</ecNumber>
    </recommendedName>
</protein>
<evidence type="ECO:0000256" key="2">
    <source>
        <dbReference type="ARBA" id="ARBA00009370"/>
    </source>
</evidence>
<keyword evidence="9" id="KW-1185">Reference proteome</keyword>
<dbReference type="EC" id="3.4.21.89" evidence="3 6"/>
<dbReference type="PANTHER" id="PTHR43390:SF1">
    <property type="entry name" value="CHLOROPLAST PROCESSING PEPTIDASE"/>
    <property type="match status" value="1"/>
</dbReference>
<keyword evidence="6" id="KW-0812">Transmembrane</keyword>
<dbReference type="PRINTS" id="PR00727">
    <property type="entry name" value="LEADERPTASE"/>
</dbReference>
<evidence type="ECO:0000256" key="1">
    <source>
        <dbReference type="ARBA" id="ARBA00000677"/>
    </source>
</evidence>
<dbReference type="SUPFAM" id="SSF51306">
    <property type="entry name" value="LexA/Signal peptidase"/>
    <property type="match status" value="2"/>
</dbReference>
<accession>A0ABT8F469</accession>
<dbReference type="InterPro" id="IPR019758">
    <property type="entry name" value="Pept_S26A_signal_pept_1_CS"/>
</dbReference>
<dbReference type="EMBL" id="JAUHJS010000003">
    <property type="protein sequence ID" value="MDN4165255.1"/>
    <property type="molecule type" value="Genomic_DNA"/>
</dbReference>
<organism evidence="8 9">
    <name type="scientific">Shiella aurantiaca</name>
    <dbReference type="NCBI Taxonomy" id="3058365"/>
    <lineage>
        <taxon>Bacteria</taxon>
        <taxon>Pseudomonadati</taxon>
        <taxon>Bacteroidota</taxon>
        <taxon>Cytophagia</taxon>
        <taxon>Cytophagales</taxon>
        <taxon>Shiellaceae</taxon>
        <taxon>Shiella</taxon>
    </lineage>
</organism>
<dbReference type="GO" id="GO:0009003">
    <property type="term" value="F:signal peptidase activity"/>
    <property type="evidence" value="ECO:0007669"/>
    <property type="project" value="UniProtKB-EC"/>
</dbReference>
<dbReference type="Proteomes" id="UP001168552">
    <property type="component" value="Unassembled WGS sequence"/>
</dbReference>
<keyword evidence="5 6" id="KW-0378">Hydrolase</keyword>
<reference evidence="8" key="1">
    <citation type="submission" date="2023-06" db="EMBL/GenBank/DDBJ databases">
        <title>Cytophagales bacterium Strain LB-30, isolated from soil.</title>
        <authorList>
            <person name="Liu B."/>
        </authorList>
    </citation>
    <scope>NUCLEOTIDE SEQUENCE</scope>
    <source>
        <strain evidence="8">LB-30</strain>
    </source>
</reference>
<dbReference type="PANTHER" id="PTHR43390">
    <property type="entry name" value="SIGNAL PEPTIDASE I"/>
    <property type="match status" value="1"/>
</dbReference>
<evidence type="ECO:0000313" key="8">
    <source>
        <dbReference type="EMBL" id="MDN4165255.1"/>
    </source>
</evidence>
<feature type="transmembrane region" description="Helical" evidence="6">
    <location>
        <begin position="23"/>
        <end position="42"/>
    </location>
</feature>
<evidence type="ECO:0000256" key="5">
    <source>
        <dbReference type="ARBA" id="ARBA00022801"/>
    </source>
</evidence>
<dbReference type="Pfam" id="PF10502">
    <property type="entry name" value="Peptidase_S26"/>
    <property type="match status" value="2"/>
</dbReference>
<gene>
    <name evidence="8" type="primary">lepB</name>
    <name evidence="8" type="ORF">QWY31_07070</name>
</gene>
<comment type="similarity">
    <text evidence="2 6">Belongs to the peptidase S26 family.</text>
</comment>
<evidence type="ECO:0000256" key="6">
    <source>
        <dbReference type="RuleBase" id="RU362042"/>
    </source>
</evidence>
<feature type="domain" description="Peptidase S26" evidence="7">
    <location>
        <begin position="300"/>
        <end position="343"/>
    </location>
</feature>
<dbReference type="CDD" id="cd06530">
    <property type="entry name" value="S26_SPase_I"/>
    <property type="match status" value="2"/>
</dbReference>
<comment type="subcellular location">
    <subcellularLocation>
        <location evidence="6">Membrane</location>
        <topology evidence="6">Single-pass type II membrane protein</topology>
    </subcellularLocation>
</comment>
<dbReference type="InterPro" id="IPR036286">
    <property type="entry name" value="LexA/Signal_pep-like_sf"/>
</dbReference>
<comment type="catalytic activity">
    <reaction evidence="1 6">
        <text>Cleavage of hydrophobic, N-terminal signal or leader sequences from secreted and periplasmic proteins.</text>
        <dbReference type="EC" id="3.4.21.89"/>
    </reaction>
</comment>
<dbReference type="InterPro" id="IPR019533">
    <property type="entry name" value="Peptidase_S26"/>
</dbReference>
<comment type="caution">
    <text evidence="8">The sequence shown here is derived from an EMBL/GenBank/DDBJ whole genome shotgun (WGS) entry which is preliminary data.</text>
</comment>
<evidence type="ECO:0000259" key="7">
    <source>
        <dbReference type="Pfam" id="PF10502"/>
    </source>
</evidence>
<keyword evidence="6" id="KW-1133">Transmembrane helix</keyword>
<dbReference type="RefSeq" id="WP_320003781.1">
    <property type="nucleotide sequence ID" value="NZ_JAUHJS010000003.1"/>
</dbReference>
<name>A0ABT8F469_9BACT</name>
<evidence type="ECO:0000256" key="4">
    <source>
        <dbReference type="ARBA" id="ARBA00019232"/>
    </source>
</evidence>
<feature type="domain" description="Peptidase S26" evidence="7">
    <location>
        <begin position="21"/>
        <end position="174"/>
    </location>
</feature>
<sequence>MNFGFKKKDSEKEKVKKSAAREWWDAIVFAVIAATLIRWALLEAFTIPTPSMEKSLLVGDFLFVSKIHYGSRTPQTPLQLPLTHQKIWGTNIPSYIDALQLPSYRLPGFTSVKRNDVVVFNYPVEHEYPTDLKTHYIKRCIGMPGDTLQVRGMEVLINGTVMESPDHMQFKYYVETDETLSERILERYDISSYDIYRIQGGYLIDMEPATAAQMASLEFIKSVRPAENRPGQREPDVYPSYDSLDWNRDYYGPLVIPGEGQTIVLTEENVAKYSYVLEYYEGIENLEIKDNKVFINGAEQSSYTFTQDYYFMMGDNRHNSLDSRYWGFVPQSHVVGKALFIWMSIDAEAGLLNKIRWNRLFRGIE</sequence>
<proteinExistence type="inferred from homology"/>
<keyword evidence="6" id="KW-0472">Membrane</keyword>
<dbReference type="InterPro" id="IPR000223">
    <property type="entry name" value="Pept_S26A_signal_pept_1"/>
</dbReference>
<dbReference type="NCBIfam" id="TIGR02227">
    <property type="entry name" value="sigpep_I_bact"/>
    <property type="match status" value="2"/>
</dbReference>
<dbReference type="Gene3D" id="2.10.109.10">
    <property type="entry name" value="Umud Fragment, subunit A"/>
    <property type="match status" value="1"/>
</dbReference>
<dbReference type="PROSITE" id="PS00761">
    <property type="entry name" value="SPASE_I_3"/>
    <property type="match status" value="1"/>
</dbReference>
<evidence type="ECO:0000313" key="9">
    <source>
        <dbReference type="Proteomes" id="UP001168552"/>
    </source>
</evidence>
<evidence type="ECO:0000256" key="3">
    <source>
        <dbReference type="ARBA" id="ARBA00013208"/>
    </source>
</evidence>